<dbReference type="PANTHER" id="PTHR33885:SF3">
    <property type="entry name" value="PHAGE SHOCK PROTEIN C"/>
    <property type="match status" value="1"/>
</dbReference>
<dbReference type="EMBL" id="CP012040">
    <property type="protein sequence ID" value="AKP50089.1"/>
    <property type="molecule type" value="Genomic_DNA"/>
</dbReference>
<feature type="domain" description="PspC-related ToastRack" evidence="9">
    <location>
        <begin position="488"/>
        <end position="610"/>
    </location>
</feature>
<protein>
    <submittedName>
        <fullName evidence="10">PspC domain protein</fullName>
    </submittedName>
</protein>
<comment type="subcellular location">
    <subcellularLocation>
        <location evidence="1">Cell membrane</location>
        <topology evidence="1">Single-pass membrane protein</topology>
    </subcellularLocation>
</comment>
<dbReference type="PANTHER" id="PTHR33885">
    <property type="entry name" value="PHAGE SHOCK PROTEIN C"/>
    <property type="match status" value="1"/>
</dbReference>
<dbReference type="Pfam" id="PF22571">
    <property type="entry name" value="LiaI-LiaF-TM_PspC"/>
    <property type="match status" value="1"/>
</dbReference>
<dbReference type="AlphaFoldDB" id="A0A0H4P7F6"/>
<accession>A0A0H4P7F6</accession>
<feature type="transmembrane region" description="Helical" evidence="6">
    <location>
        <begin position="177"/>
        <end position="198"/>
    </location>
</feature>
<dbReference type="Pfam" id="PF22744">
    <property type="entry name" value="Toast-rack_PspC-Cterm"/>
    <property type="match status" value="1"/>
</dbReference>
<keyword evidence="3 6" id="KW-0812">Transmembrane</keyword>
<evidence type="ECO:0000256" key="2">
    <source>
        <dbReference type="ARBA" id="ARBA00022475"/>
    </source>
</evidence>
<dbReference type="STRING" id="320787.CA2015_0624"/>
<evidence type="ECO:0000256" key="3">
    <source>
        <dbReference type="ARBA" id="ARBA00022692"/>
    </source>
</evidence>
<feature type="transmembrane region" description="Helical" evidence="6">
    <location>
        <begin position="334"/>
        <end position="365"/>
    </location>
</feature>
<dbReference type="Pfam" id="PF04024">
    <property type="entry name" value="PspC"/>
    <property type="match status" value="2"/>
</dbReference>
<evidence type="ECO:0000259" key="8">
    <source>
        <dbReference type="Pfam" id="PF22571"/>
    </source>
</evidence>
<dbReference type="KEGG" id="camu:CA2015_0624"/>
<dbReference type="OrthoDB" id="5772680at2"/>
<dbReference type="InterPro" id="IPR054319">
    <property type="entry name" value="PspC-rel_ToastRack"/>
</dbReference>
<keyword evidence="2" id="KW-1003">Cell membrane</keyword>
<proteinExistence type="predicted"/>
<evidence type="ECO:0000256" key="1">
    <source>
        <dbReference type="ARBA" id="ARBA00004162"/>
    </source>
</evidence>
<dbReference type="InterPro" id="IPR054321">
    <property type="entry name" value="PspC-rel_TM"/>
</dbReference>
<feature type="transmembrane region" description="Helical" evidence="6">
    <location>
        <begin position="126"/>
        <end position="143"/>
    </location>
</feature>
<feature type="transmembrane region" description="Helical" evidence="6">
    <location>
        <begin position="392"/>
        <end position="418"/>
    </location>
</feature>
<keyword evidence="5 6" id="KW-0472">Membrane</keyword>
<evidence type="ECO:0000259" key="9">
    <source>
        <dbReference type="Pfam" id="PF22744"/>
    </source>
</evidence>
<evidence type="ECO:0000256" key="5">
    <source>
        <dbReference type="ARBA" id="ARBA00023136"/>
    </source>
</evidence>
<evidence type="ECO:0000313" key="11">
    <source>
        <dbReference type="Proteomes" id="UP000036520"/>
    </source>
</evidence>
<dbReference type="InterPro" id="IPR007168">
    <property type="entry name" value="Phageshock_PspC_N"/>
</dbReference>
<gene>
    <name evidence="10" type="ORF">CA2015_0624</name>
</gene>
<keyword evidence="4 6" id="KW-1133">Transmembrane helix</keyword>
<dbReference type="Proteomes" id="UP000036520">
    <property type="component" value="Chromosome"/>
</dbReference>
<feature type="transmembrane region" description="Helical" evidence="6">
    <location>
        <begin position="149"/>
        <end position="165"/>
    </location>
</feature>
<evidence type="ECO:0000256" key="6">
    <source>
        <dbReference type="SAM" id="Phobius"/>
    </source>
</evidence>
<feature type="transmembrane region" description="Helical" evidence="6">
    <location>
        <begin position="427"/>
        <end position="446"/>
    </location>
</feature>
<keyword evidence="11" id="KW-1185">Reference proteome</keyword>
<dbReference type="GO" id="GO:0005886">
    <property type="term" value="C:plasma membrane"/>
    <property type="evidence" value="ECO:0007669"/>
    <property type="project" value="UniProtKB-SubCell"/>
</dbReference>
<reference evidence="10 11" key="1">
    <citation type="submission" date="2015-07" db="EMBL/GenBank/DDBJ databases">
        <authorList>
            <person name="Kim K.M."/>
        </authorList>
    </citation>
    <scope>NUCLEOTIDE SEQUENCE [LARGE SCALE GENOMIC DNA]</scope>
    <source>
        <strain evidence="10 11">KCTC 12363</strain>
    </source>
</reference>
<organism evidence="10 11">
    <name type="scientific">Cyclobacterium amurskyense</name>
    <dbReference type="NCBI Taxonomy" id="320787"/>
    <lineage>
        <taxon>Bacteria</taxon>
        <taxon>Pseudomonadati</taxon>
        <taxon>Bacteroidota</taxon>
        <taxon>Cytophagia</taxon>
        <taxon>Cytophagales</taxon>
        <taxon>Cyclobacteriaceae</taxon>
        <taxon>Cyclobacterium</taxon>
    </lineage>
</organism>
<feature type="domain" description="PspC-related transmembrane region" evidence="8">
    <location>
        <begin position="315"/>
        <end position="453"/>
    </location>
</feature>
<evidence type="ECO:0000313" key="10">
    <source>
        <dbReference type="EMBL" id="AKP50089.1"/>
    </source>
</evidence>
<evidence type="ECO:0000259" key="7">
    <source>
        <dbReference type="Pfam" id="PF04024"/>
    </source>
</evidence>
<feature type="domain" description="Phage shock protein PspC N-terminal" evidence="7">
    <location>
        <begin position="211"/>
        <end position="267"/>
    </location>
</feature>
<feature type="transmembrane region" description="Helical" evidence="6">
    <location>
        <begin position="238"/>
        <end position="264"/>
    </location>
</feature>
<name>A0A0H4P7F6_9BACT</name>
<dbReference type="RefSeq" id="WP_048640565.1">
    <property type="nucleotide sequence ID" value="NZ_CP012040.1"/>
</dbReference>
<dbReference type="InterPro" id="IPR052027">
    <property type="entry name" value="PspC"/>
</dbReference>
<evidence type="ECO:0000256" key="4">
    <source>
        <dbReference type="ARBA" id="ARBA00022989"/>
    </source>
</evidence>
<feature type="domain" description="Phage shock protein PspC N-terminal" evidence="7">
    <location>
        <begin position="121"/>
        <end position="200"/>
    </location>
</feature>
<sequence>MKKTISINISGILFHIEEDGYTALKNYLDAINQHFSHYEGNQEIITDIENRIAEIFLSNLKNNKQVITADNVTNLIKKMGTIADFKAIERDMDEEKPTEESGNDFYKYVTPPDQNSGKGYKKLSRLVNGKILGGVCAGFANYFTIDPLWTRLITILLLFSGGLNFSPLRLPFFADDFHLNAALGWWTVISYILLWIILPVSYDKPEDKNIKKLYRNPDDRVLGGVGSGLSAYFDIDVLWVRLAFVALTFAGGSGFVLYFILWIITPMAKSITERIEMKGGAITLSNIETTIQQNLSTENTKEESTSKRLLLAPFRFLGNLINALGKALGPFGSFLLAVIRVLFGLIIFIVGMVMLIVPLAFLGLYSELVSNSDWAYMLDGFPINTIGELLPIWLAIALSIIVFIPSIVLVLLGISVVIKRNLIDGRFGLVLFGIWVMCILAGAFQAPKIIGQFKSEGSFTVEQTMDQPKGTLVLTADGNGMDDVELGFVKLQLKGHEKEEMLISQKFISKGSNRKEAIKNASEAEYELQLTDSVLVFDKFLTFPNTAKFRMQHLDQTLFIPQNKAFTIDRNLLSILKNTLGNDGYKSRDVNNRNFWVFNENGLLCLNCIDDHKQSEADSLSRSIYKNSYFMEK</sequence>